<evidence type="ECO:0000256" key="9">
    <source>
        <dbReference type="ARBA" id="ARBA00023170"/>
    </source>
</evidence>
<keyword evidence="6" id="KW-0677">Repeat</keyword>
<gene>
    <name evidence="12" type="ORF">M0R45_000966</name>
</gene>
<keyword evidence="8 11" id="KW-0472">Membrane</keyword>
<evidence type="ECO:0000256" key="1">
    <source>
        <dbReference type="ARBA" id="ARBA00004251"/>
    </source>
</evidence>
<dbReference type="PANTHER" id="PTHR27004">
    <property type="entry name" value="RECEPTOR-LIKE PROTEIN 12 ISOFORM X1"/>
    <property type="match status" value="1"/>
</dbReference>
<evidence type="ECO:0000256" key="8">
    <source>
        <dbReference type="ARBA" id="ARBA00023136"/>
    </source>
</evidence>
<evidence type="ECO:0000256" key="4">
    <source>
        <dbReference type="ARBA" id="ARBA00022614"/>
    </source>
</evidence>
<feature type="transmembrane region" description="Helical" evidence="11">
    <location>
        <begin position="86"/>
        <end position="106"/>
    </location>
</feature>
<evidence type="ECO:0000313" key="13">
    <source>
        <dbReference type="Proteomes" id="UP001457282"/>
    </source>
</evidence>
<keyword evidence="9" id="KW-0675">Receptor</keyword>
<dbReference type="PANTHER" id="PTHR27004:SF428">
    <property type="entry name" value="OS01G0160600 PROTEIN"/>
    <property type="match status" value="1"/>
</dbReference>
<keyword evidence="3" id="KW-1003">Cell membrane</keyword>
<keyword evidence="7 11" id="KW-1133">Transmembrane helix</keyword>
<evidence type="ECO:0000313" key="12">
    <source>
        <dbReference type="EMBL" id="KAK9907236.1"/>
    </source>
</evidence>
<dbReference type="SUPFAM" id="SSF52058">
    <property type="entry name" value="L domain-like"/>
    <property type="match status" value="1"/>
</dbReference>
<evidence type="ECO:0000256" key="7">
    <source>
        <dbReference type="ARBA" id="ARBA00022989"/>
    </source>
</evidence>
<dbReference type="InterPro" id="IPR032675">
    <property type="entry name" value="LRR_dom_sf"/>
</dbReference>
<protein>
    <submittedName>
        <fullName evidence="12">Uncharacterized protein</fullName>
    </submittedName>
</protein>
<comment type="similarity">
    <text evidence="2">Belongs to the RLP family.</text>
</comment>
<sequence length="138" mass="15531">MLAGEIPRQLVNLTSLAKLNLSINQLVGQIPRGNQFDTFENDSYSGNLGLCGYPLSKTCINDEAQDPPQTSIFQQHDDVNGIDWRVVLMGYGFGMVVGLSLGYIVFSIGKVDWRIRVMGREIRRKIGRRTKKSVRTRN</sequence>
<keyword evidence="5 11" id="KW-0812">Transmembrane</keyword>
<evidence type="ECO:0000256" key="3">
    <source>
        <dbReference type="ARBA" id="ARBA00022475"/>
    </source>
</evidence>
<comment type="subcellular location">
    <subcellularLocation>
        <location evidence="1">Cell membrane</location>
        <topology evidence="1">Single-pass type I membrane protein</topology>
    </subcellularLocation>
</comment>
<evidence type="ECO:0000256" key="2">
    <source>
        <dbReference type="ARBA" id="ARBA00009592"/>
    </source>
</evidence>
<evidence type="ECO:0000256" key="5">
    <source>
        <dbReference type="ARBA" id="ARBA00022692"/>
    </source>
</evidence>
<evidence type="ECO:0000256" key="10">
    <source>
        <dbReference type="ARBA" id="ARBA00023180"/>
    </source>
</evidence>
<proteinExistence type="inferred from homology"/>
<accession>A0AAW1VNL4</accession>
<organism evidence="12 13">
    <name type="scientific">Rubus argutus</name>
    <name type="common">Southern blackberry</name>
    <dbReference type="NCBI Taxonomy" id="59490"/>
    <lineage>
        <taxon>Eukaryota</taxon>
        <taxon>Viridiplantae</taxon>
        <taxon>Streptophyta</taxon>
        <taxon>Embryophyta</taxon>
        <taxon>Tracheophyta</taxon>
        <taxon>Spermatophyta</taxon>
        <taxon>Magnoliopsida</taxon>
        <taxon>eudicotyledons</taxon>
        <taxon>Gunneridae</taxon>
        <taxon>Pentapetalae</taxon>
        <taxon>rosids</taxon>
        <taxon>fabids</taxon>
        <taxon>Rosales</taxon>
        <taxon>Rosaceae</taxon>
        <taxon>Rosoideae</taxon>
        <taxon>Rosoideae incertae sedis</taxon>
        <taxon>Rubus</taxon>
    </lineage>
</organism>
<name>A0AAW1VNL4_RUBAR</name>
<dbReference type="GO" id="GO:0005886">
    <property type="term" value="C:plasma membrane"/>
    <property type="evidence" value="ECO:0007669"/>
    <property type="project" value="UniProtKB-SubCell"/>
</dbReference>
<evidence type="ECO:0000256" key="6">
    <source>
        <dbReference type="ARBA" id="ARBA00022737"/>
    </source>
</evidence>
<keyword evidence="13" id="KW-1185">Reference proteome</keyword>
<evidence type="ECO:0000256" key="11">
    <source>
        <dbReference type="SAM" id="Phobius"/>
    </source>
</evidence>
<keyword evidence="4" id="KW-0433">Leucine-rich repeat</keyword>
<dbReference type="EMBL" id="JBEDUW010000021">
    <property type="protein sequence ID" value="KAK9907236.1"/>
    <property type="molecule type" value="Genomic_DNA"/>
</dbReference>
<comment type="caution">
    <text evidence="12">The sequence shown here is derived from an EMBL/GenBank/DDBJ whole genome shotgun (WGS) entry which is preliminary data.</text>
</comment>
<dbReference type="Gene3D" id="3.80.10.10">
    <property type="entry name" value="Ribonuclease Inhibitor"/>
    <property type="match status" value="1"/>
</dbReference>
<dbReference type="Proteomes" id="UP001457282">
    <property type="component" value="Unassembled WGS sequence"/>
</dbReference>
<keyword evidence="10" id="KW-0325">Glycoprotein</keyword>
<reference evidence="12 13" key="1">
    <citation type="journal article" date="2023" name="G3 (Bethesda)">
        <title>A chromosome-length genome assembly and annotation of blackberry (Rubus argutus, cv. 'Hillquist').</title>
        <authorList>
            <person name="Bruna T."/>
            <person name="Aryal R."/>
            <person name="Dudchenko O."/>
            <person name="Sargent D.J."/>
            <person name="Mead D."/>
            <person name="Buti M."/>
            <person name="Cavallini A."/>
            <person name="Hytonen T."/>
            <person name="Andres J."/>
            <person name="Pham M."/>
            <person name="Weisz D."/>
            <person name="Mascagni F."/>
            <person name="Usai G."/>
            <person name="Natali L."/>
            <person name="Bassil N."/>
            <person name="Fernandez G.E."/>
            <person name="Lomsadze A."/>
            <person name="Armour M."/>
            <person name="Olukolu B."/>
            <person name="Poorten T."/>
            <person name="Britton C."/>
            <person name="Davik J."/>
            <person name="Ashrafi H."/>
            <person name="Aiden E.L."/>
            <person name="Borodovsky M."/>
            <person name="Worthington M."/>
        </authorList>
    </citation>
    <scope>NUCLEOTIDE SEQUENCE [LARGE SCALE GENOMIC DNA]</scope>
    <source>
        <strain evidence="12">PI 553951</strain>
    </source>
</reference>
<dbReference type="AlphaFoldDB" id="A0AAW1VNL4"/>